<name>A0A0A9EEL6_ARUDO</name>
<evidence type="ECO:0000313" key="1">
    <source>
        <dbReference type="EMBL" id="JAD97453.1"/>
    </source>
</evidence>
<dbReference type="AlphaFoldDB" id="A0A0A9EEL6"/>
<proteinExistence type="predicted"/>
<sequence length="47" mass="4946">MPCSRQSCFQNSIPIWFPHCPTWIVMISRGIFFAGPCSPGGCGGGGG</sequence>
<accession>A0A0A9EEL6</accession>
<organism evidence="1">
    <name type="scientific">Arundo donax</name>
    <name type="common">Giant reed</name>
    <name type="synonym">Donax arundinaceus</name>
    <dbReference type="NCBI Taxonomy" id="35708"/>
    <lineage>
        <taxon>Eukaryota</taxon>
        <taxon>Viridiplantae</taxon>
        <taxon>Streptophyta</taxon>
        <taxon>Embryophyta</taxon>
        <taxon>Tracheophyta</taxon>
        <taxon>Spermatophyta</taxon>
        <taxon>Magnoliopsida</taxon>
        <taxon>Liliopsida</taxon>
        <taxon>Poales</taxon>
        <taxon>Poaceae</taxon>
        <taxon>PACMAD clade</taxon>
        <taxon>Arundinoideae</taxon>
        <taxon>Arundineae</taxon>
        <taxon>Arundo</taxon>
    </lineage>
</organism>
<reference evidence="1" key="1">
    <citation type="submission" date="2014-09" db="EMBL/GenBank/DDBJ databases">
        <authorList>
            <person name="Magalhaes I.L.F."/>
            <person name="Oliveira U."/>
            <person name="Santos F.R."/>
            <person name="Vidigal T.H.D.A."/>
            <person name="Brescovit A.D."/>
            <person name="Santos A.J."/>
        </authorList>
    </citation>
    <scope>NUCLEOTIDE SEQUENCE</scope>
    <source>
        <tissue evidence="1">Shoot tissue taken approximately 20 cm above the soil surface</tissue>
    </source>
</reference>
<protein>
    <submittedName>
        <fullName evidence="1">TUBG2</fullName>
    </submittedName>
</protein>
<dbReference type="EMBL" id="GBRH01200442">
    <property type="protein sequence ID" value="JAD97453.1"/>
    <property type="molecule type" value="Transcribed_RNA"/>
</dbReference>
<reference evidence="1" key="2">
    <citation type="journal article" date="2015" name="Data Brief">
        <title>Shoot transcriptome of the giant reed, Arundo donax.</title>
        <authorList>
            <person name="Barrero R.A."/>
            <person name="Guerrero F.D."/>
            <person name="Moolhuijzen P."/>
            <person name="Goolsby J.A."/>
            <person name="Tidwell J."/>
            <person name="Bellgard S.E."/>
            <person name="Bellgard M.I."/>
        </authorList>
    </citation>
    <scope>NUCLEOTIDE SEQUENCE</scope>
    <source>
        <tissue evidence="1">Shoot tissue taken approximately 20 cm above the soil surface</tissue>
    </source>
</reference>